<dbReference type="Proteomes" id="UP000231480">
    <property type="component" value="Unassembled WGS sequence"/>
</dbReference>
<name>A0A2G9YD08_9BACT</name>
<comment type="caution">
    <text evidence="1">The sequence shown here is derived from an EMBL/GenBank/DDBJ whole genome shotgun (WGS) entry which is preliminary data.</text>
</comment>
<dbReference type="EMBL" id="PCRH01000039">
    <property type="protein sequence ID" value="PIP17107.1"/>
    <property type="molecule type" value="Genomic_DNA"/>
</dbReference>
<gene>
    <name evidence="1" type="ORF">COX44_01730</name>
</gene>
<dbReference type="AlphaFoldDB" id="A0A2G9YD08"/>
<sequence length="104" mass="11933">MRGIDRHLLVLGIIVLFIGIALANNQLCAISAFLMFASWATKPKKQKRKSTNCVLCESCFNEYSRPLLICEDCATKILLERERSKKSFIRSAPTHSNARVRWYQ</sequence>
<reference evidence="1 2" key="1">
    <citation type="submission" date="2017-09" db="EMBL/GenBank/DDBJ databases">
        <title>Depth-based differentiation of microbial function through sediment-hosted aquifers and enrichment of novel symbionts in the deep terrestrial subsurface.</title>
        <authorList>
            <person name="Probst A.J."/>
            <person name="Ladd B."/>
            <person name="Jarett J.K."/>
            <person name="Geller-Mcgrath D.E."/>
            <person name="Sieber C.M."/>
            <person name="Emerson J.B."/>
            <person name="Anantharaman K."/>
            <person name="Thomas B.C."/>
            <person name="Malmstrom R."/>
            <person name="Stieglmeier M."/>
            <person name="Klingl A."/>
            <person name="Woyke T."/>
            <person name="Ryan C.M."/>
            <person name="Banfield J.F."/>
        </authorList>
    </citation>
    <scope>NUCLEOTIDE SEQUENCE [LARGE SCALE GENOMIC DNA]</scope>
    <source>
        <strain evidence="1">CG23_combo_of_CG06-09_8_20_14_all_37_13</strain>
    </source>
</reference>
<evidence type="ECO:0000313" key="1">
    <source>
        <dbReference type="EMBL" id="PIP17107.1"/>
    </source>
</evidence>
<proteinExistence type="predicted"/>
<protein>
    <submittedName>
        <fullName evidence="1">Uncharacterized protein</fullName>
    </submittedName>
</protein>
<organism evidence="1 2">
    <name type="scientific">Candidatus Portnoybacteria bacterium CG23_combo_of_CG06-09_8_20_14_all_37_13</name>
    <dbReference type="NCBI Taxonomy" id="1974819"/>
    <lineage>
        <taxon>Bacteria</taxon>
        <taxon>Candidatus Portnoyibacteriota</taxon>
    </lineage>
</organism>
<accession>A0A2G9YD08</accession>
<evidence type="ECO:0000313" key="2">
    <source>
        <dbReference type="Proteomes" id="UP000231480"/>
    </source>
</evidence>